<evidence type="ECO:0000313" key="3">
    <source>
        <dbReference type="Proteomes" id="UP000436822"/>
    </source>
</evidence>
<feature type="transmembrane region" description="Helical" evidence="1">
    <location>
        <begin position="106"/>
        <end position="132"/>
    </location>
</feature>
<comment type="caution">
    <text evidence="2">The sequence shown here is derived from an EMBL/GenBank/DDBJ whole genome shotgun (WGS) entry which is preliminary data.</text>
</comment>
<protein>
    <submittedName>
        <fullName evidence="2">Uncharacterized protein</fullName>
    </submittedName>
</protein>
<dbReference type="RefSeq" id="WP_159811019.1">
    <property type="nucleotide sequence ID" value="NZ_BLJE01000009.1"/>
</dbReference>
<organism evidence="2 3">
    <name type="scientific">Litoreibacter roseus</name>
    <dbReference type="NCBI Taxonomy" id="2601869"/>
    <lineage>
        <taxon>Bacteria</taxon>
        <taxon>Pseudomonadati</taxon>
        <taxon>Pseudomonadota</taxon>
        <taxon>Alphaproteobacteria</taxon>
        <taxon>Rhodobacterales</taxon>
        <taxon>Roseobacteraceae</taxon>
        <taxon>Litoreibacter</taxon>
    </lineage>
</organism>
<reference evidence="2 3" key="1">
    <citation type="submission" date="2019-12" db="EMBL/GenBank/DDBJ databases">
        <title>Litoreibacter badius sp. nov., a novel bacteriochlorophyll a-containing bacterium in the genus Litoreibacter.</title>
        <authorList>
            <person name="Kanamuro M."/>
            <person name="Takabe Y."/>
            <person name="Mori K."/>
            <person name="Takaichi S."/>
            <person name="Hanada S."/>
        </authorList>
    </citation>
    <scope>NUCLEOTIDE SEQUENCE [LARGE SCALE GENOMIC DNA]</scope>
    <source>
        <strain evidence="2 3">K6</strain>
    </source>
</reference>
<keyword evidence="1" id="KW-1133">Transmembrane helix</keyword>
<accession>A0A6N6JNQ6</accession>
<evidence type="ECO:0000256" key="1">
    <source>
        <dbReference type="SAM" id="Phobius"/>
    </source>
</evidence>
<name>A0A6N6JNQ6_9RHOB</name>
<dbReference type="EMBL" id="BLJE01000009">
    <property type="protein sequence ID" value="GFE67239.1"/>
    <property type="molecule type" value="Genomic_DNA"/>
</dbReference>
<keyword evidence="3" id="KW-1185">Reference proteome</keyword>
<proteinExistence type="predicted"/>
<gene>
    <name evidence="2" type="ORF">KIN_43130</name>
</gene>
<dbReference type="Proteomes" id="UP000436822">
    <property type="component" value="Unassembled WGS sequence"/>
</dbReference>
<evidence type="ECO:0000313" key="2">
    <source>
        <dbReference type="EMBL" id="GFE67239.1"/>
    </source>
</evidence>
<sequence>MVNGAQGLRTFDDLRQDINERCGNNNAKASHVLVAFMDDQDAWGKTPDQLDRIVAGTTNNTIHGTFTSAQEEYLSEIAPAVDQVLDTHTRQDLSNIDTKVSKLRGFWPFSVGVIQSVLGAFLAAAIATFALYQSEFIRDTVRSVADTIGLYESEGKEPSTE</sequence>
<dbReference type="AlphaFoldDB" id="A0A6N6JNQ6"/>
<keyword evidence="1" id="KW-0812">Transmembrane</keyword>
<keyword evidence="1" id="KW-0472">Membrane</keyword>